<name>A0A0M6WW13_9FIRM</name>
<dbReference type="PANTHER" id="PTHR43943">
    <property type="entry name" value="DEHYDROGENASE/REDUCTASE (SDR FAMILY) MEMBER 4"/>
    <property type="match status" value="1"/>
</dbReference>
<evidence type="ECO:0000313" key="3">
    <source>
        <dbReference type="EMBL" id="CUN24953.1"/>
    </source>
</evidence>
<evidence type="ECO:0000256" key="1">
    <source>
        <dbReference type="ARBA" id="ARBA00006484"/>
    </source>
</evidence>
<dbReference type="Proteomes" id="UP000049828">
    <property type="component" value="Unassembled WGS sequence"/>
</dbReference>
<evidence type="ECO:0000313" key="8">
    <source>
        <dbReference type="Proteomes" id="UP000095395"/>
    </source>
</evidence>
<dbReference type="EMBL" id="QSKW01000021">
    <property type="protein sequence ID" value="RHE95903.1"/>
    <property type="molecule type" value="Genomic_DNA"/>
</dbReference>
<evidence type="ECO:0000313" key="11">
    <source>
        <dbReference type="Proteomes" id="UP000286271"/>
    </source>
</evidence>
<reference evidence="10 11" key="3">
    <citation type="submission" date="2018-08" db="EMBL/GenBank/DDBJ databases">
        <title>A genome reference for cultivated species of the human gut microbiota.</title>
        <authorList>
            <person name="Zou Y."/>
            <person name="Xue W."/>
            <person name="Luo G."/>
        </authorList>
    </citation>
    <scope>NUCLEOTIDE SEQUENCE [LARGE SCALE GENOMIC DNA]</scope>
    <source>
        <strain evidence="6 11">AM27-11</strain>
        <strain evidence="5 10">AM32-8LB</strain>
    </source>
</reference>
<keyword evidence="2" id="KW-0560">Oxidoreductase</keyword>
<dbReference type="OrthoDB" id="9803333at2"/>
<dbReference type="Proteomes" id="UP000095395">
    <property type="component" value="Unassembled WGS sequence"/>
</dbReference>
<gene>
    <name evidence="3" type="primary">baiA1_1</name>
    <name evidence="4" type="synonym">baiA1</name>
    <name evidence="6" type="ORF">DW707_12635</name>
    <name evidence="5" type="ORF">DW813_02955</name>
    <name evidence="4" type="ORF">ERS852392_00800</name>
    <name evidence="3" type="ORF">ERS852444_02802</name>
    <name evidence="2" type="ORF">RIL183_05731</name>
</gene>
<dbReference type="RefSeq" id="WP_021923087.1">
    <property type="nucleotide sequence ID" value="NZ_CATWND010000024.1"/>
</dbReference>
<evidence type="ECO:0000313" key="5">
    <source>
        <dbReference type="EMBL" id="RHD05903.1"/>
    </source>
</evidence>
<evidence type="ECO:0000313" key="7">
    <source>
        <dbReference type="Proteomes" id="UP000049828"/>
    </source>
</evidence>
<dbReference type="PANTHER" id="PTHR43943:SF2">
    <property type="entry name" value="DEHYDROGENASE_REDUCTASE 4"/>
    <property type="match status" value="1"/>
</dbReference>
<comment type="similarity">
    <text evidence="1">Belongs to the short-chain dehydrogenases/reductases (SDR) family.</text>
</comment>
<dbReference type="PRINTS" id="PR00081">
    <property type="entry name" value="GDHRDH"/>
</dbReference>
<dbReference type="STRING" id="360807.ERS852392_00800"/>
<dbReference type="EMBL" id="CYXX01000026">
    <property type="protein sequence ID" value="CUN24953.1"/>
    <property type="molecule type" value="Genomic_DNA"/>
</dbReference>
<evidence type="ECO:0000313" key="10">
    <source>
        <dbReference type="Proteomes" id="UP000266391"/>
    </source>
</evidence>
<dbReference type="EMBL" id="QSIQ01000002">
    <property type="protein sequence ID" value="RHD05903.1"/>
    <property type="molecule type" value="Genomic_DNA"/>
</dbReference>
<dbReference type="EMBL" id="CVRS01000092">
    <property type="protein sequence ID" value="CRL41389.1"/>
    <property type="molecule type" value="Genomic_DNA"/>
</dbReference>
<dbReference type="Proteomes" id="UP000286271">
    <property type="component" value="Unassembled WGS sequence"/>
</dbReference>
<dbReference type="Gene3D" id="3.40.50.720">
    <property type="entry name" value="NAD(P)-binding Rossmann-like Domain"/>
    <property type="match status" value="1"/>
</dbReference>
<dbReference type="Pfam" id="PF00106">
    <property type="entry name" value="adh_short"/>
    <property type="match status" value="1"/>
</dbReference>
<protein>
    <submittedName>
        <fullName evidence="2">3-oxoacyl-(Acyl-carrier-protein) reductase</fullName>
        <ecNumber evidence="2">1.1.1.100</ecNumber>
    </submittedName>
    <submittedName>
        <fullName evidence="3">Bile acid 7-dehydroxylase 1/3</fullName>
        <ecNumber evidence="3">1.17.98.1</ecNumber>
    </submittedName>
    <submittedName>
        <fullName evidence="5">SDR family oxidoreductase</fullName>
    </submittedName>
</protein>
<dbReference type="EC" id="1.1.1.100" evidence="2"/>
<evidence type="ECO:0000313" key="4">
    <source>
        <dbReference type="EMBL" id="CUN58307.1"/>
    </source>
</evidence>
<dbReference type="SUPFAM" id="SSF51735">
    <property type="entry name" value="NAD(P)-binding Rossmann-fold domains"/>
    <property type="match status" value="1"/>
</dbReference>
<reference evidence="2" key="2">
    <citation type="submission" date="2015-05" db="EMBL/GenBank/DDBJ databases">
        <authorList>
            <person name="Wang D.B."/>
            <person name="Wang M."/>
        </authorList>
    </citation>
    <scope>NUCLEOTIDE SEQUENCE [LARGE SCALE GENOMIC DNA]</scope>
    <source>
        <strain evidence="2">L1-83</strain>
    </source>
</reference>
<dbReference type="AlphaFoldDB" id="A0A0M6WW13"/>
<dbReference type="Proteomes" id="UP000095453">
    <property type="component" value="Unassembled WGS sequence"/>
</dbReference>
<dbReference type="GeneID" id="75164433"/>
<dbReference type="Proteomes" id="UP000266391">
    <property type="component" value="Unassembled WGS sequence"/>
</dbReference>
<dbReference type="Pfam" id="PF13561">
    <property type="entry name" value="adh_short_C2"/>
    <property type="match status" value="1"/>
</dbReference>
<evidence type="ECO:0000313" key="2">
    <source>
        <dbReference type="EMBL" id="CRL41389.1"/>
    </source>
</evidence>
<evidence type="ECO:0000313" key="9">
    <source>
        <dbReference type="Proteomes" id="UP000095453"/>
    </source>
</evidence>
<dbReference type="CDD" id="cd05233">
    <property type="entry name" value="SDR_c"/>
    <property type="match status" value="1"/>
</dbReference>
<dbReference type="InterPro" id="IPR036291">
    <property type="entry name" value="NAD(P)-bd_dom_sf"/>
</dbReference>
<dbReference type="EMBL" id="CYYR01000004">
    <property type="protein sequence ID" value="CUN58307.1"/>
    <property type="molecule type" value="Genomic_DNA"/>
</dbReference>
<reference evidence="7" key="1">
    <citation type="submission" date="2015-05" db="EMBL/GenBank/DDBJ databases">
        <authorList>
            <consortium name="Pathogen Informatics"/>
        </authorList>
    </citation>
    <scope>NUCLEOTIDE SEQUENCE [LARGE SCALE GENOMIC DNA]</scope>
    <source>
        <strain evidence="4 8">2789STDY5608835</strain>
        <strain evidence="3 9">2789STDY5608887</strain>
        <strain evidence="7">L1-83</strain>
    </source>
</reference>
<keyword evidence="7" id="KW-1185">Reference proteome</keyword>
<dbReference type="EC" id="1.17.98.1" evidence="3"/>
<dbReference type="InterPro" id="IPR002347">
    <property type="entry name" value="SDR_fam"/>
</dbReference>
<proteinExistence type="inferred from homology"/>
<accession>A0A0M6WW13</accession>
<sequence>MKKVCVVTGGGSGIGFAAAKEAAKKGYYVMIVGRNEKKLAGAVEELRKDGCEAEAYSCDVSDREHCFALARHAAECGAVKAVLHIAGMSPHMGDAEKIMQANALGTVNINDAFFEVIAEGGCVIDTSSTSAYMAPSFIMPKRVYPLACTDRKLFMDKMMKKVKMFPRKTREGVAYSMSKHFTIWFAKQDAARFARKNARVLSITPGNFETPLGNLEKEEASTYLKFAAIKRNGLPEEIAPLYVALIDERLSYLTGTDILCDGGCIAGGASAFAR</sequence>
<dbReference type="GO" id="GO:0004316">
    <property type="term" value="F:3-oxoacyl-[acyl-carrier-protein] reductase (NADPH) activity"/>
    <property type="evidence" value="ECO:0007669"/>
    <property type="project" value="UniProtKB-EC"/>
</dbReference>
<evidence type="ECO:0000313" key="6">
    <source>
        <dbReference type="EMBL" id="RHE95903.1"/>
    </source>
</evidence>
<organism evidence="2 7">
    <name type="scientific">Roseburia inulinivorans</name>
    <dbReference type="NCBI Taxonomy" id="360807"/>
    <lineage>
        <taxon>Bacteria</taxon>
        <taxon>Bacillati</taxon>
        <taxon>Bacillota</taxon>
        <taxon>Clostridia</taxon>
        <taxon>Lachnospirales</taxon>
        <taxon>Lachnospiraceae</taxon>
        <taxon>Roseburia</taxon>
    </lineage>
</organism>